<dbReference type="GO" id="GO:0005737">
    <property type="term" value="C:cytoplasm"/>
    <property type="evidence" value="ECO:0007669"/>
    <property type="project" value="TreeGrafter"/>
</dbReference>
<dbReference type="PATRIC" id="fig|1185652.3.peg.2454"/>
<dbReference type="Pfam" id="PF13191">
    <property type="entry name" value="AAA_16"/>
    <property type="match status" value="1"/>
</dbReference>
<dbReference type="SUPFAM" id="SSF48452">
    <property type="entry name" value="TPR-like"/>
    <property type="match status" value="2"/>
</dbReference>
<reference evidence="4 5" key="1">
    <citation type="journal article" date="2012" name="J. Bacteriol.">
        <title>Complete genome sequence of the broad-host-range strain Sinorhizobium fredii USDA257.</title>
        <authorList>
            <person name="Schuldes J."/>
            <person name="Rodriguez Orbegoso M."/>
            <person name="Schmeisser C."/>
            <person name="Krishnan H.B."/>
            <person name="Daniel R."/>
            <person name="Streit W.R."/>
        </authorList>
    </citation>
    <scope>NUCLEOTIDE SEQUENCE [LARGE SCALE GENOMIC DNA]</scope>
    <source>
        <strain evidence="4 5">USDA 257</strain>
    </source>
</reference>
<dbReference type="SMART" id="SM00028">
    <property type="entry name" value="TPR"/>
    <property type="match status" value="5"/>
</dbReference>
<name>I3X4Z2_SINF2</name>
<dbReference type="GO" id="GO:0004016">
    <property type="term" value="F:adenylate cyclase activity"/>
    <property type="evidence" value="ECO:0007669"/>
    <property type="project" value="TreeGrafter"/>
</dbReference>
<dbReference type="InterPro" id="IPR011990">
    <property type="entry name" value="TPR-like_helical_dom_sf"/>
</dbReference>
<evidence type="ECO:0000256" key="1">
    <source>
        <dbReference type="ARBA" id="ARBA00022741"/>
    </source>
</evidence>
<dbReference type="AlphaFoldDB" id="I3X4Z2"/>
<dbReference type="EMBL" id="CP003563">
    <property type="protein sequence ID" value="AFL50948.1"/>
    <property type="molecule type" value="Genomic_DNA"/>
</dbReference>
<dbReference type="eggNOG" id="COG3899">
    <property type="taxonomic scope" value="Bacteria"/>
</dbReference>
<evidence type="ECO:0000313" key="5">
    <source>
        <dbReference type="Proteomes" id="UP000006180"/>
    </source>
</evidence>
<protein>
    <submittedName>
        <fullName evidence="4">Adenylate/guanylate cyclase</fullName>
    </submittedName>
</protein>
<evidence type="ECO:0000256" key="2">
    <source>
        <dbReference type="ARBA" id="ARBA00022840"/>
    </source>
</evidence>
<evidence type="ECO:0000259" key="3">
    <source>
        <dbReference type="Pfam" id="PF13191"/>
    </source>
</evidence>
<dbReference type="STRING" id="1185652.USDA257_c23710"/>
<dbReference type="InterPro" id="IPR041664">
    <property type="entry name" value="AAA_16"/>
</dbReference>
<sequence>MFYVRGEAGIGKTRLVEEFQRVGREGGFACHTGLVLDFGGGWGLDAIGSLVRSLLNVALTDPAEARRSALELALATGLAKQEELVFLDDLLDLPHPPDLQIIVDAMDNDTRRAGRIGVPARLVQRASGARPILVVIEDVHWASETTLAQLSEIAAATTRCRAILAMTSRFEGDPLASEWRAQLAEATFTTLDLEPLQDEDARALASGLLAASSGFVERCLERAAGNPLFLEQLLAETQQSLATPEVPGSVQSLIQARVDQVDIVDKSAIQAASVLGQRFDLLALRCLIGNPHYQPSQLFEHRLLRPYGDAILFGHALIRDAVYETLLRNKRRDLHLAAAEWFAANDDPVLRAEHLDRAEDPRAAAAYLVAVRRLVESYRYESALRLADRGLEIAVAPGERYELAFARAELLEQLGRVREAVAAYDLALTTAMNDRDRCRVRIGSAGAKRTIDNMEGAFADLEQAEHDASELSCTEELARIHFLKGNLFFPSGKTKDCSREHEHALELAKQAGSVELEAMALGGLADAQFVQVKMVSAYKLFDRCVNLAQKNGLVRIAAANRPMAAIALYYSGDTATALDVALLAVTEAAKIGNKRAESIAQNAAAFCYRELERYDEAFDHSEAGVNLARSLGARRFEAIGLYLRGSLLRLTGDTDAALYVVNEALAIARETGMAFAGPRILGELALITDNPEVRASALAEAEGLLAKGAAVLNQLEFRKAAIEASLKDCNWDAAERHAELLEDYTCAEPLAWAERVIAQARERLAARK</sequence>
<dbReference type="KEGG" id="sfd:USDA257_c23710"/>
<dbReference type="PANTHER" id="PTHR16305">
    <property type="entry name" value="TESTICULAR SOLUBLE ADENYLYL CYCLASE"/>
    <property type="match status" value="1"/>
</dbReference>
<dbReference type="Proteomes" id="UP000006180">
    <property type="component" value="Chromosome"/>
</dbReference>
<dbReference type="HOGENOM" id="CLU_006294_0_0_5"/>
<accession>I3X4Z2</accession>
<dbReference type="InterPro" id="IPR019734">
    <property type="entry name" value="TPR_rpt"/>
</dbReference>
<dbReference type="Pfam" id="PF13424">
    <property type="entry name" value="TPR_12"/>
    <property type="match status" value="1"/>
</dbReference>
<organism evidence="4 5">
    <name type="scientific">Sinorhizobium fredii (strain USDA 257)</name>
    <dbReference type="NCBI Taxonomy" id="1185652"/>
    <lineage>
        <taxon>Bacteria</taxon>
        <taxon>Pseudomonadati</taxon>
        <taxon>Pseudomonadota</taxon>
        <taxon>Alphaproteobacteria</taxon>
        <taxon>Hyphomicrobiales</taxon>
        <taxon>Rhizobiaceae</taxon>
        <taxon>Sinorhizobium/Ensifer group</taxon>
        <taxon>Sinorhizobium</taxon>
    </lineage>
</organism>
<proteinExistence type="predicted"/>
<dbReference type="eggNOG" id="COG0457">
    <property type="taxonomic scope" value="Bacteria"/>
</dbReference>
<dbReference type="GO" id="GO:0005524">
    <property type="term" value="F:ATP binding"/>
    <property type="evidence" value="ECO:0007669"/>
    <property type="project" value="UniProtKB-KW"/>
</dbReference>
<dbReference type="Gene3D" id="1.25.40.10">
    <property type="entry name" value="Tetratricopeptide repeat domain"/>
    <property type="match status" value="2"/>
</dbReference>
<gene>
    <name evidence="4" type="ORF">USDA257_c23710</name>
</gene>
<keyword evidence="1" id="KW-0547">Nucleotide-binding</keyword>
<keyword evidence="2" id="KW-0067">ATP-binding</keyword>
<feature type="domain" description="Orc1-like AAA ATPase" evidence="3">
    <location>
        <begin position="2"/>
        <end position="159"/>
    </location>
</feature>
<dbReference type="PANTHER" id="PTHR16305:SF28">
    <property type="entry name" value="GUANYLATE CYCLASE DOMAIN-CONTAINING PROTEIN"/>
    <property type="match status" value="1"/>
</dbReference>
<evidence type="ECO:0000313" key="4">
    <source>
        <dbReference type="EMBL" id="AFL50948.1"/>
    </source>
</evidence>